<dbReference type="NCBIfam" id="TIGR01771">
    <property type="entry name" value="L-LDH-NAD"/>
    <property type="match status" value="1"/>
</dbReference>
<reference evidence="12 13" key="1">
    <citation type="submission" date="2018-06" db="EMBL/GenBank/DDBJ databases">
        <authorList>
            <consortium name="Pathogen Informatics"/>
            <person name="Doyle S."/>
        </authorList>
    </citation>
    <scope>NUCLEOTIDE SEQUENCE [LARGE SCALE GENOMIC DNA]</scope>
    <source>
        <strain evidence="12 13">NCTC13296</strain>
    </source>
</reference>
<feature type="binding site" evidence="7">
    <location>
        <position position="108"/>
    </location>
    <ligand>
        <name>substrate</name>
    </ligand>
</feature>
<evidence type="ECO:0000256" key="2">
    <source>
        <dbReference type="ARBA" id="ARBA00006054"/>
    </source>
</evidence>
<evidence type="ECO:0000256" key="9">
    <source>
        <dbReference type="PIRSR" id="PIRSR000102-3"/>
    </source>
</evidence>
<dbReference type="InterPro" id="IPR011304">
    <property type="entry name" value="L-lactate_DH"/>
</dbReference>
<evidence type="ECO:0000259" key="11">
    <source>
        <dbReference type="Pfam" id="PF02866"/>
    </source>
</evidence>
<keyword evidence="13" id="KW-1185">Reference proteome</keyword>
<keyword evidence="7" id="KW-0021">Allosteric enzyme</keyword>
<feature type="binding site" evidence="7">
    <location>
        <position position="65"/>
    </location>
    <ligand>
        <name>NAD(+)</name>
        <dbReference type="ChEBI" id="CHEBI:57540"/>
    </ligand>
</feature>
<accession>A0A379LUN3</accession>
<gene>
    <name evidence="12" type="primary">ldh2</name>
    <name evidence="7" type="synonym">ldh</name>
    <name evidence="12" type="ORF">NCTC13296_00582</name>
</gene>
<comment type="subcellular location">
    <subcellularLocation>
        <location evidence="7">Cytoplasm</location>
    </subcellularLocation>
</comment>
<evidence type="ECO:0000256" key="4">
    <source>
        <dbReference type="ARBA" id="ARBA00023002"/>
    </source>
</evidence>
<keyword evidence="7" id="KW-0963">Cytoplasm</keyword>
<dbReference type="GO" id="GO:0006096">
    <property type="term" value="P:glycolytic process"/>
    <property type="evidence" value="ECO:0007669"/>
    <property type="project" value="UniProtKB-UniRule"/>
</dbReference>
<feature type="binding site" evidence="7">
    <location>
        <position position="194"/>
    </location>
    <ligand>
        <name>beta-D-fructose 1,6-bisphosphate</name>
        <dbReference type="ChEBI" id="CHEBI:32966"/>
        <note>allosteric activator</note>
    </ligand>
</feature>
<dbReference type="Pfam" id="PF02866">
    <property type="entry name" value="Ldh_1_C"/>
    <property type="match status" value="1"/>
</dbReference>
<dbReference type="GO" id="GO:0004459">
    <property type="term" value="F:L-lactate dehydrogenase (NAD+) activity"/>
    <property type="evidence" value="ECO:0007669"/>
    <property type="project" value="UniProtKB-UniRule"/>
</dbReference>
<feature type="binding site" evidence="7">
    <location>
        <position position="256"/>
    </location>
    <ligand>
        <name>substrate</name>
    </ligand>
</feature>
<dbReference type="EMBL" id="UGVI01000001">
    <property type="protein sequence ID" value="SUE13760.1"/>
    <property type="molecule type" value="Genomic_DNA"/>
</dbReference>
<evidence type="ECO:0000313" key="12">
    <source>
        <dbReference type="EMBL" id="SUE13760.1"/>
    </source>
</evidence>
<dbReference type="SUPFAM" id="SSF51735">
    <property type="entry name" value="NAD(P)-binding Rossmann-fold domains"/>
    <property type="match status" value="1"/>
</dbReference>
<keyword evidence="4 7" id="KW-0560">Oxidoreductase</keyword>
<dbReference type="GO" id="GO:0006089">
    <property type="term" value="P:lactate metabolic process"/>
    <property type="evidence" value="ECO:0007669"/>
    <property type="project" value="TreeGrafter"/>
</dbReference>
<feature type="binding site" evidence="7">
    <location>
        <position position="179"/>
    </location>
    <ligand>
        <name>beta-D-fructose 1,6-bisphosphate</name>
        <dbReference type="ChEBI" id="CHEBI:32966"/>
        <note>allosteric activator</note>
    </ligand>
</feature>
<organism evidence="12 13">
    <name type="scientific">Rhodococcus gordoniae</name>
    <dbReference type="NCBI Taxonomy" id="223392"/>
    <lineage>
        <taxon>Bacteria</taxon>
        <taxon>Bacillati</taxon>
        <taxon>Actinomycetota</taxon>
        <taxon>Actinomycetes</taxon>
        <taxon>Mycobacteriales</taxon>
        <taxon>Nocardiaceae</taxon>
        <taxon>Rhodococcus</taxon>
    </lineage>
</organism>
<feature type="domain" description="Lactate/malate dehydrogenase N-terminal" evidence="10">
    <location>
        <begin position="29"/>
        <end position="168"/>
    </location>
</feature>
<name>A0A379LUN3_9NOCA</name>
<evidence type="ECO:0000313" key="13">
    <source>
        <dbReference type="Proteomes" id="UP000254569"/>
    </source>
</evidence>
<feature type="binding site" evidence="7">
    <location>
        <begin position="174"/>
        <end position="177"/>
    </location>
    <ligand>
        <name>substrate</name>
    </ligand>
</feature>
<comment type="pathway">
    <text evidence="1 7">Fermentation; pyruvate fermentation to lactate; (S)-lactate from pyruvate: step 1/1.</text>
</comment>
<dbReference type="InterPro" id="IPR022383">
    <property type="entry name" value="Lactate/malate_DH_C"/>
</dbReference>
<feature type="binding site" evidence="7 9">
    <location>
        <begin position="144"/>
        <end position="146"/>
    </location>
    <ligand>
        <name>NAD(+)</name>
        <dbReference type="ChEBI" id="CHEBI:57540"/>
    </ligand>
</feature>
<feature type="binding site" evidence="9">
    <location>
        <position position="121"/>
    </location>
    <ligand>
        <name>NAD(+)</name>
        <dbReference type="ChEBI" id="CHEBI:57540"/>
    </ligand>
</feature>
<dbReference type="PANTHER" id="PTHR43128">
    <property type="entry name" value="L-2-HYDROXYCARBOXYLATE DEHYDROGENASE (NAD(P)(+))"/>
    <property type="match status" value="1"/>
</dbReference>
<dbReference type="SUPFAM" id="SSF56327">
    <property type="entry name" value="LDH C-terminal domain-like"/>
    <property type="match status" value="1"/>
</dbReference>
<comment type="caution">
    <text evidence="7">Lacks conserved residue(s) required for the propagation of feature annotation.</text>
</comment>
<feature type="binding site" evidence="7">
    <location>
        <position position="114"/>
    </location>
    <ligand>
        <name>substrate</name>
    </ligand>
</feature>
<dbReference type="PANTHER" id="PTHR43128:SF16">
    <property type="entry name" value="L-LACTATE DEHYDROGENASE"/>
    <property type="match status" value="1"/>
</dbReference>
<protein>
    <recommendedName>
        <fullName evidence="3 7">L-lactate dehydrogenase</fullName>
        <shortName evidence="7">L-LDH</shortName>
        <ecNumber evidence="3 7">1.1.1.27</ecNumber>
    </recommendedName>
</protein>
<evidence type="ECO:0000259" key="10">
    <source>
        <dbReference type="Pfam" id="PF00056"/>
    </source>
</evidence>
<feature type="binding site" evidence="7">
    <location>
        <begin position="105"/>
        <end position="106"/>
    </location>
    <ligand>
        <name>NAD(+)</name>
        <dbReference type="ChEBI" id="CHEBI:57540"/>
    </ligand>
</feature>
<evidence type="ECO:0000256" key="7">
    <source>
        <dbReference type="HAMAP-Rule" id="MF_00488"/>
    </source>
</evidence>
<dbReference type="PIRSF" id="PIRSF000102">
    <property type="entry name" value="Lac_mal_DH"/>
    <property type="match status" value="1"/>
</dbReference>
<comment type="activity regulation">
    <text evidence="7">Allosterically activated by fructose 1,6-bisphosphate (FBP).</text>
</comment>
<dbReference type="EC" id="1.1.1.27" evidence="3 7"/>
<sequence>MPAAPLALVRQVGENLSMAATRTSAGSSTKLSVVGAGSVGTAVAYACLLRGSADAIALFDTNPAKVRAEVLDLNHGTQFAPSCRIEGGDDVAVTAGSDLIVVTAGAKQHPGQSRLELAAANVALARDLTPRLLSASPDAVIVFVSNPVDIVTRAAVAATGIADGRIFGSGTVLDSGRLRYLLAHRADVAVENVHAFVVGEHGDSEVALWSGATIGGVPVDSFTVDGRPVFGAATRAELFDEVVRSAYEIIRGKGATNLAIGLSSARIVEAVLRNQRRVLAVSTLQTGLHGLQDVCLSLPTIVDARGAHTVLEVPLSSEEKSGLAASAATLHDVQSSLGL</sequence>
<dbReference type="AlphaFoldDB" id="A0A379LUN3"/>
<feature type="binding site" evidence="7 9">
    <location>
        <position position="60"/>
    </location>
    <ligand>
        <name>NAD(+)</name>
        <dbReference type="ChEBI" id="CHEBI:57540"/>
    </ligand>
</feature>
<proteinExistence type="inferred from homology"/>
<evidence type="ECO:0000256" key="1">
    <source>
        <dbReference type="ARBA" id="ARBA00004843"/>
    </source>
</evidence>
<feature type="active site" description="Proton acceptor" evidence="7 8">
    <location>
        <position position="201"/>
    </location>
</feature>
<feature type="binding site" evidence="7">
    <location>
        <begin position="146"/>
        <end position="149"/>
    </location>
    <ligand>
        <name>substrate</name>
    </ligand>
</feature>
<comment type="function">
    <text evidence="7">Catalyzes the conversion of lactate to pyruvate.</text>
</comment>
<dbReference type="InterPro" id="IPR015955">
    <property type="entry name" value="Lactate_DH/Glyco_Ohase_4_C"/>
</dbReference>
<dbReference type="PRINTS" id="PR00086">
    <property type="entry name" value="LLDHDRGNASE"/>
</dbReference>
<dbReference type="PROSITE" id="PS00064">
    <property type="entry name" value="L_LDH"/>
    <property type="match status" value="1"/>
</dbReference>
<evidence type="ECO:0000256" key="6">
    <source>
        <dbReference type="ARBA" id="ARBA00049258"/>
    </source>
</evidence>
<feature type="binding site" evidence="7">
    <location>
        <position position="169"/>
    </location>
    <ligand>
        <name>NAD(+)</name>
        <dbReference type="ChEBI" id="CHEBI:57540"/>
    </ligand>
</feature>
<dbReference type="UniPathway" id="UPA00554">
    <property type="reaction ID" value="UER00611"/>
</dbReference>
<dbReference type="Gene3D" id="3.90.110.10">
    <property type="entry name" value="Lactate dehydrogenase/glycoside hydrolase, family 4, C-terminal"/>
    <property type="match status" value="1"/>
</dbReference>
<dbReference type="InterPro" id="IPR001557">
    <property type="entry name" value="L-lactate/malate_DH"/>
</dbReference>
<keyword evidence="5 7" id="KW-0520">NAD</keyword>
<dbReference type="InterPro" id="IPR001236">
    <property type="entry name" value="Lactate/malate_DH_N"/>
</dbReference>
<dbReference type="InterPro" id="IPR036291">
    <property type="entry name" value="NAD(P)-bd_dom_sf"/>
</dbReference>
<comment type="similarity">
    <text evidence="2 7">Belongs to the LDH/MDH superfamily. LDH family.</text>
</comment>
<feature type="modified residue" description="Phosphotyrosine" evidence="7">
    <location>
        <position position="247"/>
    </location>
</feature>
<dbReference type="HAMAP" id="MF_00488">
    <property type="entry name" value="Lactate_dehydrog"/>
    <property type="match status" value="1"/>
</dbReference>
<dbReference type="Proteomes" id="UP000254569">
    <property type="component" value="Unassembled WGS sequence"/>
</dbReference>
<feature type="binding site" evidence="7">
    <location>
        <position position="39"/>
    </location>
    <ligand>
        <name>NAD(+)</name>
        <dbReference type="ChEBI" id="CHEBI:57540"/>
    </ligand>
</feature>
<evidence type="ECO:0000256" key="5">
    <source>
        <dbReference type="ARBA" id="ARBA00023027"/>
    </source>
</evidence>
<dbReference type="Pfam" id="PF00056">
    <property type="entry name" value="Ldh_1_N"/>
    <property type="match status" value="1"/>
</dbReference>
<evidence type="ECO:0000256" key="3">
    <source>
        <dbReference type="ARBA" id="ARBA00012967"/>
    </source>
</evidence>
<comment type="catalytic activity">
    <reaction evidence="6 7">
        <text>(S)-lactate + NAD(+) = pyruvate + NADH + H(+)</text>
        <dbReference type="Rhea" id="RHEA:23444"/>
        <dbReference type="ChEBI" id="CHEBI:15361"/>
        <dbReference type="ChEBI" id="CHEBI:15378"/>
        <dbReference type="ChEBI" id="CHEBI:16651"/>
        <dbReference type="ChEBI" id="CHEBI:57540"/>
        <dbReference type="ChEBI" id="CHEBI:57945"/>
        <dbReference type="EC" id="1.1.1.27"/>
    </reaction>
</comment>
<keyword evidence="7" id="KW-0597">Phosphoprotein</keyword>
<dbReference type="GO" id="GO:0005737">
    <property type="term" value="C:cytoplasm"/>
    <property type="evidence" value="ECO:0007669"/>
    <property type="project" value="UniProtKB-SubCell"/>
</dbReference>
<evidence type="ECO:0000256" key="8">
    <source>
        <dbReference type="PIRSR" id="PIRSR000102-1"/>
    </source>
</evidence>
<comment type="subunit">
    <text evidence="7">Homotetramer.</text>
</comment>
<feature type="binding site" evidence="9">
    <location>
        <begin position="35"/>
        <end position="40"/>
    </location>
    <ligand>
        <name>NAD(+)</name>
        <dbReference type="ChEBI" id="CHEBI:57540"/>
    </ligand>
</feature>
<feature type="domain" description="Lactate/malate dehydrogenase C-terminal" evidence="11">
    <location>
        <begin position="171"/>
        <end position="332"/>
    </location>
</feature>
<dbReference type="InterPro" id="IPR018177">
    <property type="entry name" value="L-lactate_DH_AS"/>
</dbReference>
<dbReference type="Gene3D" id="3.40.50.720">
    <property type="entry name" value="NAD(P)-binding Rossmann-like Domain"/>
    <property type="match status" value="1"/>
</dbReference>